<evidence type="ECO:0000256" key="1">
    <source>
        <dbReference type="SAM" id="MobiDB-lite"/>
    </source>
</evidence>
<sequence>DGNTSGDARSGAASPAPLRRMQSYDNVETDPLKDQKVTLDLPTVLLIGSKS</sequence>
<feature type="region of interest" description="Disordered" evidence="1">
    <location>
        <begin position="1"/>
        <end position="33"/>
    </location>
</feature>
<proteinExistence type="predicted"/>
<evidence type="ECO:0000313" key="2">
    <source>
        <dbReference type="EMBL" id="KNC69835.1"/>
    </source>
</evidence>
<dbReference type="GeneID" id="25918153"/>
<dbReference type="Proteomes" id="UP000054560">
    <property type="component" value="Unassembled WGS sequence"/>
</dbReference>
<feature type="non-terminal residue" evidence="2">
    <location>
        <position position="1"/>
    </location>
</feature>
<accession>A0A0L0EZA8</accession>
<dbReference type="RefSeq" id="XP_014143737.1">
    <property type="nucleotide sequence ID" value="XM_014288262.1"/>
</dbReference>
<keyword evidence="3" id="KW-1185">Reference proteome</keyword>
<dbReference type="AlphaFoldDB" id="A0A0L0EZA8"/>
<name>A0A0L0EZA8_9EUKA</name>
<reference evidence="2 3" key="1">
    <citation type="submission" date="2011-02" db="EMBL/GenBank/DDBJ databases">
        <title>The Genome Sequence of Sphaeroforma arctica JP610.</title>
        <authorList>
            <consortium name="The Broad Institute Genome Sequencing Platform"/>
            <person name="Russ C."/>
            <person name="Cuomo C."/>
            <person name="Young S.K."/>
            <person name="Zeng Q."/>
            <person name="Gargeya S."/>
            <person name="Alvarado L."/>
            <person name="Berlin A."/>
            <person name="Chapman S.B."/>
            <person name="Chen Z."/>
            <person name="Freedman E."/>
            <person name="Gellesch M."/>
            <person name="Goldberg J."/>
            <person name="Griggs A."/>
            <person name="Gujja S."/>
            <person name="Heilman E."/>
            <person name="Heiman D."/>
            <person name="Howarth C."/>
            <person name="Mehta T."/>
            <person name="Neiman D."/>
            <person name="Pearson M."/>
            <person name="Roberts A."/>
            <person name="Saif S."/>
            <person name="Shea T."/>
            <person name="Shenoy N."/>
            <person name="Sisk P."/>
            <person name="Stolte C."/>
            <person name="Sykes S."/>
            <person name="White J."/>
            <person name="Yandava C."/>
            <person name="Burger G."/>
            <person name="Gray M.W."/>
            <person name="Holland P.W.H."/>
            <person name="King N."/>
            <person name="Lang F.B.F."/>
            <person name="Roger A.J."/>
            <person name="Ruiz-Trillo I."/>
            <person name="Haas B."/>
            <person name="Nusbaum C."/>
            <person name="Birren B."/>
        </authorList>
    </citation>
    <scope>NUCLEOTIDE SEQUENCE [LARGE SCALE GENOMIC DNA]</scope>
    <source>
        <strain evidence="2 3">JP610</strain>
    </source>
</reference>
<organism evidence="2 3">
    <name type="scientific">Sphaeroforma arctica JP610</name>
    <dbReference type="NCBI Taxonomy" id="667725"/>
    <lineage>
        <taxon>Eukaryota</taxon>
        <taxon>Ichthyosporea</taxon>
        <taxon>Ichthyophonida</taxon>
        <taxon>Sphaeroforma</taxon>
    </lineage>
</organism>
<protein>
    <submittedName>
        <fullName evidence="2">Uncharacterized protein</fullName>
    </submittedName>
</protein>
<dbReference type="EMBL" id="KQ253132">
    <property type="protein sequence ID" value="KNC69835.1"/>
    <property type="molecule type" value="Genomic_DNA"/>
</dbReference>
<evidence type="ECO:0000313" key="3">
    <source>
        <dbReference type="Proteomes" id="UP000054560"/>
    </source>
</evidence>
<gene>
    <name evidence="2" type="ORF">SARC_17649</name>
</gene>